<evidence type="ECO:0000313" key="1">
    <source>
        <dbReference type="EMBL" id="TDP90408.1"/>
    </source>
</evidence>
<dbReference type="AlphaFoldDB" id="A0A4V3CXI3"/>
<protein>
    <submittedName>
        <fullName evidence="1">Uncharacterized protein</fullName>
    </submittedName>
</protein>
<dbReference type="EMBL" id="SNYA01000007">
    <property type="protein sequence ID" value="TDP90408.1"/>
    <property type="molecule type" value="Genomic_DNA"/>
</dbReference>
<evidence type="ECO:0000313" key="2">
    <source>
        <dbReference type="Proteomes" id="UP000295601"/>
    </source>
</evidence>
<sequence>MTGTQRPGGNDPLLPEHFVQQGNRAGVADLLRGLQRCSHLVAGVDARA</sequence>
<accession>A0A4V3CXI3</accession>
<gene>
    <name evidence="1" type="ORF">EDF62_2980</name>
</gene>
<dbReference type="Proteomes" id="UP000295601">
    <property type="component" value="Unassembled WGS sequence"/>
</dbReference>
<organism evidence="1 2">
    <name type="scientific">Leucobacter luti</name>
    <dbReference type="NCBI Taxonomy" id="340320"/>
    <lineage>
        <taxon>Bacteria</taxon>
        <taxon>Bacillati</taxon>
        <taxon>Actinomycetota</taxon>
        <taxon>Actinomycetes</taxon>
        <taxon>Micrococcales</taxon>
        <taxon>Microbacteriaceae</taxon>
        <taxon>Leucobacter</taxon>
    </lineage>
</organism>
<comment type="caution">
    <text evidence="1">The sequence shown here is derived from an EMBL/GenBank/DDBJ whole genome shotgun (WGS) entry which is preliminary data.</text>
</comment>
<keyword evidence="2" id="KW-1185">Reference proteome</keyword>
<name>A0A4V3CXI3_9MICO</name>
<reference evidence="1 2" key="1">
    <citation type="submission" date="2019-03" db="EMBL/GenBank/DDBJ databases">
        <title>Genomic analyses of the natural microbiome of Caenorhabditis elegans.</title>
        <authorList>
            <person name="Samuel B."/>
        </authorList>
    </citation>
    <scope>NUCLEOTIDE SEQUENCE [LARGE SCALE GENOMIC DNA]</scope>
    <source>
        <strain evidence="1 2">JUb18</strain>
    </source>
</reference>
<proteinExistence type="predicted"/>